<evidence type="ECO:0000256" key="1">
    <source>
        <dbReference type="SAM" id="MobiDB-lite"/>
    </source>
</evidence>
<proteinExistence type="predicted"/>
<sequence length="2508" mass="283590">MQIAEHRFLMLVLGLWAILFAGIFPVEAVGQTSGAAHVFFQTQSEPDLYPERHLVAFSGKRQLTTATADTLEAPAADFSTADADTTLLPISPPAARDSANVFPHPRTSIASDAFPRQLPRLLQIRNTEDRTQFERDSLSGDIHVRRTIGNLSIPFDNRYTFEQFAAEHKAHHRKTQFRELIREDRIRRERRRGVLDFRITVPGGQSSAFTTIFGRPEVNLRVTGSANMNIGVSISDSEDPALPADQQRRVDPKFDQNLKLNIAGTIGDKLTISTDWDTERQFEFENRLNILYTGYEDEIIQSIELGNVTMETGNRLIRGGGSLFGIKAKAKFGALDITTVISQQESDSQTETISGGSQESVINIAPNAYENDRHFFLDFFSRQEFEGIMADVLNPRRLFDIVNIEVYALDISSSDVEGRVPAIALLDLGTVESGNGFLPPNENLDRFPAGQLEPFRDPTVGVSAEDLGVASDEFEEGIFIPLVENVDFEVNQTLGYISLLRTRLDNRQALAVAFSYRDPSGEIVYVGDPSTGSSQRLFLKLLRPSSQSSNSRAWPLTMRNIYSLNTSNLTRDNLELDIFYTGGTTDQVNIPGLNTVLLQDLGLDRVDAQGNPTPDNQIDFNTLTLDPRAGRIIFPYLEPFGQRIVDIINASNLPPEEKEQAIQRFAFTELYTTRPSNAGQNSRNAIYRINGLARGGVSDSFMLGFGLIPGSVRVRANGIELTEGVDYEVDYILGNIVITNRAYLSAGQNIEVEYESNQLLQIQQTTFTGVRAQYNFTDNIRLGGTFFRLNERPIQDKIPVGDEPINNTIIGFDASARFDAPWLTRALNAMPLLQTRAPSTIDISGEWAQLRPGVAQTSAVQRAINRGELFPDEENGLAFIDDFEGSRSTISFLNPGRWFLAASPYALPALDPDMGNASQATSVRAIRSDYRSQFSWYMIPSTISRGGLSFPESAEVLVEDVFPNRQISTQDQRTIQTLDIFYNPRERGPYNYNMDLRDLLENRPDETWGGFTAVLPGGLGDFTQQNIEYLEFWVQPVLPEGRSPSSFNPADYDGTIFFDIGTVSEDVIPNNTLNTEDGLYERENNLRVDSEGRSYVLNSPVEFNGQFSVANINREDVGLDGIPSAGNDGLNEQTLFADFIAAMQQAYSNDQDRLQAILNDPSNDEYVYYDNADVRGLPLHKRFYRMYGYLEGNSISEGSQRAVTNRPDSEGLINPAVVNTENSFYQFEFRMNPADTTSLAVGQNYVVDRQDAPGTVAPWYQVRIPLRDFVREVGNIQDLQRVTHIRMWMSGYREPLTLRFATFEFVGNLWRKANIGNVEDETTIFDISTINFEENASRTPVPYRIPPGAIRSTIRGQQETIVDNEQSLVLEVQNLKSQDIRMISRVYPGNLSLVNYSNMRMFVHGEGFENREDVELVLRLGSNLENNYYEYRQPVTPTDTTIAFNPVGAGSGRDAALLEDALRVWIPEENSMNIVLGTFNELKQLRNIDGIDPETKYERSDILRDAVPGATLAIVGNPSLDRITEIGIGIRNPHESGIDAEGRPRVRGDANVGSVQQSNRRNGAGVPNLNAQLWVNELRVSGFDNQRAWAGNLSARIQMADFATFNATMSHRQDGFGAIDSRMIDRSKSDETSYNLSTTLNLHRFIPEAYGWNIPVNLSTRNSVSTPRFLPREGDIRFSDFRRAIENDVPDPDERDRIISDRLAEIQTRSESYSINVTGLTKNNSRSFLLRNLVDPITLSYNYTTSEASNPNNAFDNRWNYNTSLNYNLRFASVETLRPLWFLEDVPVANLISGFRLAYLPRSITTSHTIDRRYSELQRRSFDDQDPFALQQQHQFTYVNTFAIDYDITPPISLRMNTRTEYNFDDISRVFSEQDSLIYNIRPTFDVLSDALFDSDVDVRRESYTENYNASWRPRFNQIRPLSWMTYQSTYQGGFQWRNSPQGSGLGSTVGNTFTLDQTLGIRLQELLRRIPFYDAAVSANEAEFRRRETEARQRRDRRQQERDLRRHERAVEQALERGEEPPEMPANLRRIANRQQQAQEPEGRDFSENLTYRLRQILLSTVSMQNLDITYRTTRTSSYSGYAGGPSLLGAFRDREEDDFAPGFGYRLGLSNQIPLAELVRPEDETQVFSLSSTLNENNDMRVRTRVTPFRDFNIDLDWNITWRENQSNSLTVAIDSVSTQFNLSGEVETSVWTFGGGYGSLFRRQLQIGLDNLPETGNIIMSPEDGGGTLLSPNTLGQDFRAAYLAGLGGTVDSRNYMPFPMPTWRVNWGGWERRIGFLRNYINRMTLTHNYSSTYRLQWRFLPDEGAAVNRPVGDFQAADFRAEFEPNSITLTRAFQPLIGVNMTFTNGIRSTINYNRSRNTSLSLSNYNVVEQESQGLAVSMGYSARGFRLPFMRRFQNTLDLNLNVSYNEDLRKTYALNSDLGDVFRGPAGEIVRDVNFYEPAEPTERGDARLSITPSIGYTFSQTIRANFEYRYNQLIPRSSGVFPRTDQDIMFNIVVTIRS</sequence>
<feature type="region of interest" description="Disordered" evidence="1">
    <location>
        <begin position="1984"/>
        <end position="2027"/>
    </location>
</feature>
<gene>
    <name evidence="3" type="ORF">CYPRO_1591</name>
</gene>
<evidence type="ECO:0000313" key="3">
    <source>
        <dbReference type="EMBL" id="AXJ00842.1"/>
    </source>
</evidence>
<evidence type="ECO:0000313" key="4">
    <source>
        <dbReference type="Proteomes" id="UP000254808"/>
    </source>
</evidence>
<feature type="domain" description="Gliding motility protein SprA N-terminal" evidence="2">
    <location>
        <begin position="1151"/>
        <end position="1680"/>
    </location>
</feature>
<dbReference type="InterPro" id="IPR026377">
    <property type="entry name" value="Cell_surface_SprA"/>
</dbReference>
<protein>
    <submittedName>
        <fullName evidence="3">Cell surface protein SprA</fullName>
    </submittedName>
</protein>
<dbReference type="NCBIfam" id="TIGR04189">
    <property type="entry name" value="surface_SprA"/>
    <property type="match status" value="1"/>
</dbReference>
<dbReference type="Proteomes" id="UP000254808">
    <property type="component" value="Chromosome"/>
</dbReference>
<reference evidence="3 4" key="1">
    <citation type="submission" date="2018-03" db="EMBL/GenBank/DDBJ databases">
        <title>Phenotypic and genomic properties of Cyclonatronum proteinivorum gen. nov., sp. nov., a haloalkaliphilic bacteroidete from soda lakes possessing Na+-translocating rhodopsin.</title>
        <authorList>
            <person name="Toshchakov S.V."/>
            <person name="Korzhenkov A."/>
            <person name="Samarov N.I."/>
            <person name="Kublanov I.V."/>
            <person name="Muntyan M.S."/>
            <person name="Sorokin D.Y."/>
        </authorList>
    </citation>
    <scope>NUCLEOTIDE SEQUENCE [LARGE SCALE GENOMIC DNA]</scope>
    <source>
        <strain evidence="3 4">Omega</strain>
    </source>
</reference>
<evidence type="ECO:0000259" key="2">
    <source>
        <dbReference type="Pfam" id="PF14349"/>
    </source>
</evidence>
<dbReference type="Pfam" id="PF14349">
    <property type="entry name" value="SprA_N"/>
    <property type="match status" value="1"/>
</dbReference>
<name>A0A345UK40_9BACT</name>
<dbReference type="KEGG" id="cprv:CYPRO_1591"/>
<organism evidence="3 4">
    <name type="scientific">Cyclonatronum proteinivorum</name>
    <dbReference type="NCBI Taxonomy" id="1457365"/>
    <lineage>
        <taxon>Bacteria</taxon>
        <taxon>Pseudomonadati</taxon>
        <taxon>Balneolota</taxon>
        <taxon>Balneolia</taxon>
        <taxon>Balneolales</taxon>
        <taxon>Cyclonatronaceae</taxon>
        <taxon>Cyclonatronum</taxon>
    </lineage>
</organism>
<keyword evidence="4" id="KW-1185">Reference proteome</keyword>
<feature type="compositionally biased region" description="Basic and acidic residues" evidence="1">
    <location>
        <begin position="1984"/>
        <end position="2021"/>
    </location>
</feature>
<dbReference type="InterPro" id="IPR025684">
    <property type="entry name" value="SprA_N_dom"/>
</dbReference>
<accession>A0A345UK40</accession>
<dbReference type="EMBL" id="CP027806">
    <property type="protein sequence ID" value="AXJ00842.1"/>
    <property type="molecule type" value="Genomic_DNA"/>
</dbReference>